<dbReference type="Gene3D" id="3.30.70.360">
    <property type="match status" value="1"/>
</dbReference>
<sequence>MDAVERLIRYLKIDTESVPDQEKIPSSEKQFDLARVLEADLKELGVKDVQCTDHAYVYGKIPSNLSREEQEKTPALGFIAHMDTSPSARGKNVEPKIVKDYDGKDIALNESEVLSPKVFPKLLEAVGQDLMVTNGKTLLGADDKAGVAEIMAMVEYIQTHPEFRHGDICIGFTPDEEVGAGADLFDVPLFGAEVAYTVDGGTLGEVEYENFNAAGGKVKIHGVNVHPGSAKDKMMNANLLAMEFNALLPNCTPANTEGYEGFFHLCSFVGEESLATLDYIIRDHDWEKFQEKKRIFQEVGEKLNQKYGEKGAHFSVEVKDSYYNMVEKVRPHMYLIDVAKTAFEKEGVTPKVFPIRGGTDGAKLSFMGLPCPNLSTGGENYHGIYEYLNLNSFKKMIPVLLKICQEMIGKKS</sequence>
<dbReference type="NCBIfam" id="NF009920">
    <property type="entry name" value="PRK13381.1"/>
    <property type="match status" value="1"/>
</dbReference>
<evidence type="ECO:0000256" key="10">
    <source>
        <dbReference type="PIRSR" id="PIRSR037215-1"/>
    </source>
</evidence>
<evidence type="ECO:0000256" key="9">
    <source>
        <dbReference type="NCBIfam" id="TIGR01882"/>
    </source>
</evidence>
<dbReference type="RefSeq" id="WP_183683347.1">
    <property type="nucleotide sequence ID" value="NZ_JACHHH010000003.1"/>
</dbReference>
<comment type="caution">
    <text evidence="13">The sequence shown here is derived from an EMBL/GenBank/DDBJ whole genome shotgun (WGS) entry which is preliminary data.</text>
</comment>
<dbReference type="GO" id="GO:0008270">
    <property type="term" value="F:zinc ion binding"/>
    <property type="evidence" value="ECO:0007669"/>
    <property type="project" value="InterPro"/>
</dbReference>
<comment type="catalytic activity">
    <reaction evidence="1">
        <text>Release of the N-terminal residue from a tripeptide.</text>
        <dbReference type="EC" id="3.4.11.4"/>
    </reaction>
</comment>
<feature type="domain" description="Peptidase M20 dimerisation" evidence="12">
    <location>
        <begin position="208"/>
        <end position="309"/>
    </location>
</feature>
<dbReference type="SUPFAM" id="SSF55031">
    <property type="entry name" value="Bacterial exopeptidase dimerisation domain"/>
    <property type="match status" value="1"/>
</dbReference>
<feature type="active site" description="Proton acceptor" evidence="10">
    <location>
        <position position="176"/>
    </location>
</feature>
<evidence type="ECO:0000256" key="5">
    <source>
        <dbReference type="ARBA" id="ARBA00022723"/>
    </source>
</evidence>
<dbReference type="InterPro" id="IPR001261">
    <property type="entry name" value="ArgE/DapE_CS"/>
</dbReference>
<dbReference type="PANTHER" id="PTHR42994">
    <property type="entry name" value="PEPTIDASE T"/>
    <property type="match status" value="1"/>
</dbReference>
<evidence type="ECO:0000313" key="14">
    <source>
        <dbReference type="Proteomes" id="UP000522163"/>
    </source>
</evidence>
<comment type="similarity">
    <text evidence="2">Belongs to the peptidase M20B family.</text>
</comment>
<dbReference type="GO" id="GO:0005829">
    <property type="term" value="C:cytosol"/>
    <property type="evidence" value="ECO:0007669"/>
    <property type="project" value="TreeGrafter"/>
</dbReference>
<keyword evidence="7 11" id="KW-0862">Zinc</keyword>
<evidence type="ECO:0000256" key="11">
    <source>
        <dbReference type="PIRSR" id="PIRSR037215-2"/>
    </source>
</evidence>
<feature type="active site" evidence="10">
    <location>
        <position position="83"/>
    </location>
</feature>
<dbReference type="EMBL" id="JACHHH010000003">
    <property type="protein sequence ID" value="MBB6040917.1"/>
    <property type="molecule type" value="Genomic_DNA"/>
</dbReference>
<feature type="binding site" evidence="11">
    <location>
        <position position="142"/>
    </location>
    <ligand>
        <name>Zn(2+)</name>
        <dbReference type="ChEBI" id="CHEBI:29105"/>
        <label>1</label>
    </ligand>
</feature>
<dbReference type="Pfam" id="PF01546">
    <property type="entry name" value="Peptidase_M20"/>
    <property type="match status" value="1"/>
</dbReference>
<feature type="binding site" evidence="11">
    <location>
        <position position="199"/>
    </location>
    <ligand>
        <name>Zn(2+)</name>
        <dbReference type="ChEBI" id="CHEBI:29105"/>
        <label>1</label>
    </ligand>
</feature>
<dbReference type="Pfam" id="PF07687">
    <property type="entry name" value="M20_dimer"/>
    <property type="match status" value="1"/>
</dbReference>
<keyword evidence="4" id="KW-0645">Protease</keyword>
<feature type="binding site" evidence="11">
    <location>
        <position position="81"/>
    </location>
    <ligand>
        <name>Zn(2+)</name>
        <dbReference type="ChEBI" id="CHEBI:29105"/>
        <label>1</label>
    </ligand>
</feature>
<dbReference type="GO" id="GO:0008237">
    <property type="term" value="F:metallopeptidase activity"/>
    <property type="evidence" value="ECO:0007669"/>
    <property type="project" value="UniProtKB-KW"/>
</dbReference>
<organism evidence="13 14">
    <name type="scientific">Oribacterium sinus</name>
    <dbReference type="NCBI Taxonomy" id="237576"/>
    <lineage>
        <taxon>Bacteria</taxon>
        <taxon>Bacillati</taxon>
        <taxon>Bacillota</taxon>
        <taxon>Clostridia</taxon>
        <taxon>Lachnospirales</taxon>
        <taxon>Lachnospiraceae</taxon>
        <taxon>Oribacterium</taxon>
    </lineage>
</organism>
<dbReference type="PROSITE" id="PS00758">
    <property type="entry name" value="ARGE_DAPE_CPG2_1"/>
    <property type="match status" value="1"/>
</dbReference>
<dbReference type="PROSITE" id="PS00759">
    <property type="entry name" value="ARGE_DAPE_CPG2_2"/>
    <property type="match status" value="1"/>
</dbReference>
<keyword evidence="5 11" id="KW-0479">Metal-binding</keyword>
<keyword evidence="3 13" id="KW-0031">Aminopeptidase</keyword>
<evidence type="ECO:0000256" key="1">
    <source>
        <dbReference type="ARBA" id="ARBA00000870"/>
    </source>
</evidence>
<dbReference type="EC" id="3.4.11.4" evidence="9"/>
<evidence type="ECO:0000256" key="7">
    <source>
        <dbReference type="ARBA" id="ARBA00022833"/>
    </source>
</evidence>
<dbReference type="InterPro" id="IPR011650">
    <property type="entry name" value="Peptidase_M20_dimer"/>
</dbReference>
<dbReference type="GeneID" id="85014438"/>
<feature type="binding site" evidence="11">
    <location>
        <position position="142"/>
    </location>
    <ligand>
        <name>Zn(2+)</name>
        <dbReference type="ChEBI" id="CHEBI:29105"/>
        <label>2</label>
    </ligand>
</feature>
<evidence type="ECO:0000256" key="4">
    <source>
        <dbReference type="ARBA" id="ARBA00022670"/>
    </source>
</evidence>
<evidence type="ECO:0000256" key="2">
    <source>
        <dbReference type="ARBA" id="ARBA00009692"/>
    </source>
</evidence>
<reference evidence="13 14" key="1">
    <citation type="submission" date="2020-08" db="EMBL/GenBank/DDBJ databases">
        <title>Genomic Encyclopedia of Type Strains, Phase IV (KMG-IV): sequencing the most valuable type-strain genomes for metagenomic binning, comparative biology and taxonomic classification.</title>
        <authorList>
            <person name="Goeker M."/>
        </authorList>
    </citation>
    <scope>NUCLEOTIDE SEQUENCE [LARGE SCALE GENOMIC DNA]</scope>
    <source>
        <strain evidence="13 14">DSM 17245</strain>
    </source>
</reference>
<dbReference type="Gene3D" id="3.40.630.10">
    <property type="entry name" value="Zn peptidases"/>
    <property type="match status" value="1"/>
</dbReference>
<dbReference type="NCBIfam" id="TIGR01882">
    <property type="entry name" value="peptidase-T"/>
    <property type="match status" value="1"/>
</dbReference>
<dbReference type="InterPro" id="IPR010161">
    <property type="entry name" value="Peptidase_M20B"/>
</dbReference>
<proteinExistence type="inferred from homology"/>
<evidence type="ECO:0000313" key="13">
    <source>
        <dbReference type="EMBL" id="MBB6040917.1"/>
    </source>
</evidence>
<dbReference type="PANTHER" id="PTHR42994:SF1">
    <property type="entry name" value="PEPTIDASE T"/>
    <property type="match status" value="1"/>
</dbReference>
<keyword evidence="8" id="KW-0482">Metalloprotease</keyword>
<dbReference type="AlphaFoldDB" id="A0A7W9SF73"/>
<dbReference type="InterPro" id="IPR002933">
    <property type="entry name" value="Peptidase_M20"/>
</dbReference>
<evidence type="ECO:0000259" key="12">
    <source>
        <dbReference type="Pfam" id="PF07687"/>
    </source>
</evidence>
<dbReference type="PIRSF" id="PIRSF037215">
    <property type="entry name" value="Peptidase_M20B"/>
    <property type="match status" value="1"/>
</dbReference>
<dbReference type="CDD" id="cd03892">
    <property type="entry name" value="M20_peptT"/>
    <property type="match status" value="1"/>
</dbReference>
<dbReference type="InterPro" id="IPR036264">
    <property type="entry name" value="Bact_exopeptidase_dim_dom"/>
</dbReference>
<comment type="cofactor">
    <cofactor evidence="11">
        <name>Zn(2+)</name>
        <dbReference type="ChEBI" id="CHEBI:29105"/>
    </cofactor>
    <text evidence="11">Binds 2 Zn(2+) ions per subunit.</text>
</comment>
<protein>
    <recommendedName>
        <fullName evidence="9">Peptidase T</fullName>
        <ecNumber evidence="9">3.4.11.4</ecNumber>
    </recommendedName>
</protein>
<dbReference type="GO" id="GO:0006518">
    <property type="term" value="P:peptide metabolic process"/>
    <property type="evidence" value="ECO:0007669"/>
    <property type="project" value="InterPro"/>
</dbReference>
<evidence type="ECO:0000256" key="8">
    <source>
        <dbReference type="ARBA" id="ARBA00023049"/>
    </source>
</evidence>
<dbReference type="Proteomes" id="UP000522163">
    <property type="component" value="Unassembled WGS sequence"/>
</dbReference>
<evidence type="ECO:0000256" key="3">
    <source>
        <dbReference type="ARBA" id="ARBA00022438"/>
    </source>
</evidence>
<dbReference type="GO" id="GO:0006508">
    <property type="term" value="P:proteolysis"/>
    <property type="evidence" value="ECO:0007669"/>
    <property type="project" value="UniProtKB-UniRule"/>
</dbReference>
<feature type="binding site" evidence="11">
    <location>
        <position position="177"/>
    </location>
    <ligand>
        <name>Zn(2+)</name>
        <dbReference type="ChEBI" id="CHEBI:29105"/>
        <label>2</label>
    </ligand>
</feature>
<feature type="binding site" evidence="11">
    <location>
        <position position="382"/>
    </location>
    <ligand>
        <name>Zn(2+)</name>
        <dbReference type="ChEBI" id="CHEBI:29105"/>
        <label>2</label>
    </ligand>
</feature>
<accession>A0A7W9SF73</accession>
<keyword evidence="6 13" id="KW-0378">Hydrolase</keyword>
<name>A0A7W9SF73_9FIRM</name>
<dbReference type="SUPFAM" id="SSF53187">
    <property type="entry name" value="Zn-dependent exopeptidases"/>
    <property type="match status" value="1"/>
</dbReference>
<dbReference type="GO" id="GO:0045148">
    <property type="term" value="F:tripeptide aminopeptidase activity"/>
    <property type="evidence" value="ECO:0007669"/>
    <property type="project" value="UniProtKB-UniRule"/>
</dbReference>
<gene>
    <name evidence="13" type="ORF">HNQ46_000880</name>
</gene>
<evidence type="ECO:0000256" key="6">
    <source>
        <dbReference type="ARBA" id="ARBA00022801"/>
    </source>
</evidence>
<dbReference type="NCBIfam" id="NF003976">
    <property type="entry name" value="PRK05469.1"/>
    <property type="match status" value="1"/>
</dbReference>